<feature type="domain" description="RNase H type-1" evidence="2">
    <location>
        <begin position="72"/>
        <end position="135"/>
    </location>
</feature>
<feature type="transmembrane region" description="Helical" evidence="1">
    <location>
        <begin position="139"/>
        <end position="166"/>
    </location>
</feature>
<proteinExistence type="predicted"/>
<dbReference type="GO" id="GO:0003676">
    <property type="term" value="F:nucleic acid binding"/>
    <property type="evidence" value="ECO:0007669"/>
    <property type="project" value="InterPro"/>
</dbReference>
<evidence type="ECO:0000256" key="1">
    <source>
        <dbReference type="SAM" id="Phobius"/>
    </source>
</evidence>
<keyword evidence="1" id="KW-0812">Transmembrane</keyword>
<keyword evidence="1" id="KW-1133">Transmembrane helix</keyword>
<dbReference type="EMBL" id="JANJYI010000006">
    <property type="protein sequence ID" value="KAK2645833.1"/>
    <property type="molecule type" value="Genomic_DNA"/>
</dbReference>
<organism evidence="3 4">
    <name type="scientific">Dipteronia dyeriana</name>
    <dbReference type="NCBI Taxonomy" id="168575"/>
    <lineage>
        <taxon>Eukaryota</taxon>
        <taxon>Viridiplantae</taxon>
        <taxon>Streptophyta</taxon>
        <taxon>Embryophyta</taxon>
        <taxon>Tracheophyta</taxon>
        <taxon>Spermatophyta</taxon>
        <taxon>Magnoliopsida</taxon>
        <taxon>eudicotyledons</taxon>
        <taxon>Gunneridae</taxon>
        <taxon>Pentapetalae</taxon>
        <taxon>rosids</taxon>
        <taxon>malvids</taxon>
        <taxon>Sapindales</taxon>
        <taxon>Sapindaceae</taxon>
        <taxon>Hippocastanoideae</taxon>
        <taxon>Acereae</taxon>
        <taxon>Dipteronia</taxon>
    </lineage>
</organism>
<dbReference type="Proteomes" id="UP001280121">
    <property type="component" value="Unassembled WGS sequence"/>
</dbReference>
<reference evidence="3" key="1">
    <citation type="journal article" date="2023" name="Plant J.">
        <title>Genome sequences and population genomics provide insights into the demographic history, inbreeding, and mutation load of two 'living fossil' tree species of Dipteronia.</title>
        <authorList>
            <person name="Feng Y."/>
            <person name="Comes H.P."/>
            <person name="Chen J."/>
            <person name="Zhu S."/>
            <person name="Lu R."/>
            <person name="Zhang X."/>
            <person name="Li P."/>
            <person name="Qiu J."/>
            <person name="Olsen K.M."/>
            <person name="Qiu Y."/>
        </authorList>
    </citation>
    <scope>NUCLEOTIDE SEQUENCE</scope>
    <source>
        <strain evidence="3">KIB01</strain>
    </source>
</reference>
<accession>A0AAD9U1N4</accession>
<dbReference type="Pfam" id="PF13456">
    <property type="entry name" value="RVT_3"/>
    <property type="match status" value="1"/>
</dbReference>
<dbReference type="PANTHER" id="PTHR47074">
    <property type="entry name" value="BNAC02G40300D PROTEIN"/>
    <property type="match status" value="1"/>
</dbReference>
<evidence type="ECO:0000259" key="2">
    <source>
        <dbReference type="Pfam" id="PF13456"/>
    </source>
</evidence>
<dbReference type="InterPro" id="IPR052929">
    <property type="entry name" value="RNase_H-like_EbsB-rel"/>
</dbReference>
<dbReference type="PANTHER" id="PTHR47074:SF48">
    <property type="entry name" value="POLYNUCLEOTIDYL TRANSFERASE, RIBONUCLEASE H-LIKE SUPERFAMILY PROTEIN"/>
    <property type="match status" value="1"/>
</dbReference>
<name>A0AAD9U1N4_9ROSI</name>
<evidence type="ECO:0000313" key="3">
    <source>
        <dbReference type="EMBL" id="KAK2645833.1"/>
    </source>
</evidence>
<keyword evidence="4" id="KW-1185">Reference proteome</keyword>
<comment type="caution">
    <text evidence="3">The sequence shown here is derived from an EMBL/GenBank/DDBJ whole genome shotgun (WGS) entry which is preliminary data.</text>
</comment>
<sequence>MGCHLQKQPGRTEKTYCNNILTLPLRTRVLFEKATNTTQDECDRLEPSVVHWHPPSVSVYKMNSNTTIDRAKTGIGVGLVIRDHLGSVVASSSQRTEAGFSQQVKETVAILRVMMLVVDTGLIPTVIESDTLTVTLLTWWTLVFLTMLILAWSSPILGVAFIVVLLA</sequence>
<keyword evidence="1" id="KW-0472">Membrane</keyword>
<dbReference type="AlphaFoldDB" id="A0AAD9U1N4"/>
<feature type="transmembrane region" description="Helical" evidence="1">
    <location>
        <begin position="109"/>
        <end position="127"/>
    </location>
</feature>
<dbReference type="InterPro" id="IPR002156">
    <property type="entry name" value="RNaseH_domain"/>
</dbReference>
<protein>
    <recommendedName>
        <fullName evidence="2">RNase H type-1 domain-containing protein</fullName>
    </recommendedName>
</protein>
<gene>
    <name evidence="3" type="ORF">Ddye_021028</name>
</gene>
<dbReference type="GO" id="GO:0004523">
    <property type="term" value="F:RNA-DNA hybrid ribonuclease activity"/>
    <property type="evidence" value="ECO:0007669"/>
    <property type="project" value="InterPro"/>
</dbReference>
<evidence type="ECO:0000313" key="4">
    <source>
        <dbReference type="Proteomes" id="UP001280121"/>
    </source>
</evidence>